<evidence type="ECO:0000313" key="3">
    <source>
        <dbReference type="Proteomes" id="UP001480955"/>
    </source>
</evidence>
<protein>
    <submittedName>
        <fullName evidence="2">Uncharacterized protein</fullName>
    </submittedName>
</protein>
<evidence type="ECO:0000313" key="2">
    <source>
        <dbReference type="EMBL" id="MER2249545.1"/>
    </source>
</evidence>
<comment type="caution">
    <text evidence="2">The sequence shown here is derived from an EMBL/GenBank/DDBJ whole genome shotgun (WGS) entry which is preliminary data.</text>
</comment>
<organism evidence="2 3">
    <name type="scientific">Methylorubrum podarium</name>
    <dbReference type="NCBI Taxonomy" id="200476"/>
    <lineage>
        <taxon>Bacteria</taxon>
        <taxon>Pseudomonadati</taxon>
        <taxon>Pseudomonadota</taxon>
        <taxon>Alphaproteobacteria</taxon>
        <taxon>Hyphomicrobiales</taxon>
        <taxon>Methylobacteriaceae</taxon>
        <taxon>Methylorubrum</taxon>
    </lineage>
</organism>
<name>A0ABV1QJK2_9HYPH</name>
<sequence length="95" mass="10497">MIAARAEAGQAYRPEHAPEGDDAPDNRRWNAAELLVRALARYAITEWEGIGSAEGEPVPVTPTNVDGLMKVWRAFDAFDRLYVMPLLAEGEEKNA</sequence>
<dbReference type="Proteomes" id="UP001480955">
    <property type="component" value="Unassembled WGS sequence"/>
</dbReference>
<evidence type="ECO:0000256" key="1">
    <source>
        <dbReference type="SAM" id="MobiDB-lite"/>
    </source>
</evidence>
<feature type="region of interest" description="Disordered" evidence="1">
    <location>
        <begin position="1"/>
        <end position="27"/>
    </location>
</feature>
<keyword evidence="3" id="KW-1185">Reference proteome</keyword>
<feature type="compositionally biased region" description="Basic and acidic residues" evidence="1">
    <location>
        <begin position="13"/>
        <end position="27"/>
    </location>
</feature>
<accession>A0ABV1QJK2</accession>
<reference evidence="2 3" key="1">
    <citation type="submission" date="2024-06" db="EMBL/GenBank/DDBJ databases">
        <authorList>
            <person name="Campbell A.G."/>
        </authorList>
    </citation>
    <scope>NUCLEOTIDE SEQUENCE [LARGE SCALE GENOMIC DNA]</scope>
    <source>
        <strain evidence="2 3">EM12</strain>
    </source>
</reference>
<proteinExistence type="predicted"/>
<dbReference type="RefSeq" id="WP_350393066.1">
    <property type="nucleotide sequence ID" value="NZ_JBELQE010000040.1"/>
</dbReference>
<dbReference type="EMBL" id="JBELQE010000040">
    <property type="protein sequence ID" value="MER2249545.1"/>
    <property type="molecule type" value="Genomic_DNA"/>
</dbReference>
<gene>
    <name evidence="2" type="ORF">ABS772_06400</name>
</gene>